<dbReference type="PROSITE" id="PS00521">
    <property type="entry name" value="P5CR"/>
    <property type="match status" value="1"/>
</dbReference>
<evidence type="ECO:0000259" key="5">
    <source>
        <dbReference type="Pfam" id="PF14748"/>
    </source>
</evidence>
<dbReference type="Pfam" id="PF14748">
    <property type="entry name" value="P5CR_dimer"/>
    <property type="match status" value="1"/>
</dbReference>
<dbReference type="SUPFAM" id="SSF51735">
    <property type="entry name" value="NAD(P)-binding Rossmann-fold domains"/>
    <property type="match status" value="1"/>
</dbReference>
<dbReference type="PANTHER" id="PTHR11645:SF0">
    <property type="entry name" value="PYRROLINE-5-CARBOXYLATE REDUCTASE 3"/>
    <property type="match status" value="1"/>
</dbReference>
<feature type="domain" description="Pyrroline-5-carboxylate reductase dimerisation" evidence="5">
    <location>
        <begin position="165"/>
        <end position="269"/>
    </location>
</feature>
<dbReference type="InterPro" id="IPR000304">
    <property type="entry name" value="Pyrroline-COOH_reductase"/>
</dbReference>
<gene>
    <name evidence="6" type="ORF">UFOPK3820_00030</name>
</gene>
<dbReference type="Pfam" id="PF03807">
    <property type="entry name" value="F420_oxidored"/>
    <property type="match status" value="1"/>
</dbReference>
<sequence>MANYEGINRVGIIGAGTMGEAFIAALIRSGLPANAISIVVRRAEHGKELSSKYGVIVKELHEAVQSSDVLILGIKPQGLTDLMPQIQPSLRKETLVLSLLAGKTISGISEGLKGHSSIARVMPNTPTLIGQGMAGYSLSSGVSAIHKKFIDQLLSATGKSIEIPEELQNALTGTSGSGPAYFFRFVEAMIDGSVALGISREDATTLTIQTIVGAAALLDESGETPTRLREKVTSLKGATAEALAVFNDAGISEIVAKAMAASARRSEELAQ</sequence>
<accession>A0A6J5YKW0</accession>
<dbReference type="Gene3D" id="3.40.50.720">
    <property type="entry name" value="NAD(P)-binding Rossmann-like Domain"/>
    <property type="match status" value="1"/>
</dbReference>
<protein>
    <submittedName>
        <fullName evidence="6">Unannotated protein</fullName>
    </submittedName>
</protein>
<dbReference type="InterPro" id="IPR036291">
    <property type="entry name" value="NAD(P)-bd_dom_sf"/>
</dbReference>
<dbReference type="EMBL" id="CAESAB010000001">
    <property type="protein sequence ID" value="CAB4329442.1"/>
    <property type="molecule type" value="Genomic_DNA"/>
</dbReference>
<evidence type="ECO:0000313" key="6">
    <source>
        <dbReference type="EMBL" id="CAB4329442.1"/>
    </source>
</evidence>
<dbReference type="InterPro" id="IPR028939">
    <property type="entry name" value="P5C_Rdtase_cat_N"/>
</dbReference>
<evidence type="ECO:0000256" key="1">
    <source>
        <dbReference type="ARBA" id="ARBA00005525"/>
    </source>
</evidence>
<dbReference type="PIRSF" id="PIRSF000193">
    <property type="entry name" value="Pyrrol-5-carb_rd"/>
    <property type="match status" value="1"/>
</dbReference>
<dbReference type="AlphaFoldDB" id="A0A6J5YKW0"/>
<organism evidence="6">
    <name type="scientific">freshwater metagenome</name>
    <dbReference type="NCBI Taxonomy" id="449393"/>
    <lineage>
        <taxon>unclassified sequences</taxon>
        <taxon>metagenomes</taxon>
        <taxon>ecological metagenomes</taxon>
    </lineage>
</organism>
<dbReference type="FunFam" id="1.10.3730.10:FF:000001">
    <property type="entry name" value="Pyrroline-5-carboxylate reductase"/>
    <property type="match status" value="1"/>
</dbReference>
<comment type="similarity">
    <text evidence="1">Belongs to the pyrroline-5-carboxylate reductase family.</text>
</comment>
<keyword evidence="2" id="KW-0521">NADP</keyword>
<name>A0A6J5YKW0_9ZZZZ</name>
<evidence type="ECO:0000259" key="4">
    <source>
        <dbReference type="Pfam" id="PF03807"/>
    </source>
</evidence>
<dbReference type="InterPro" id="IPR053790">
    <property type="entry name" value="P5CR-like_CS"/>
</dbReference>
<dbReference type="HAMAP" id="MF_01925">
    <property type="entry name" value="P5C_reductase"/>
    <property type="match status" value="1"/>
</dbReference>
<dbReference type="SUPFAM" id="SSF48179">
    <property type="entry name" value="6-phosphogluconate dehydrogenase C-terminal domain-like"/>
    <property type="match status" value="1"/>
</dbReference>
<dbReference type="NCBIfam" id="TIGR00112">
    <property type="entry name" value="proC"/>
    <property type="match status" value="1"/>
</dbReference>
<keyword evidence="3" id="KW-0560">Oxidoreductase</keyword>
<evidence type="ECO:0000256" key="2">
    <source>
        <dbReference type="ARBA" id="ARBA00022857"/>
    </source>
</evidence>
<feature type="domain" description="Pyrroline-5-carboxylate reductase catalytic N-terminal" evidence="4">
    <location>
        <begin position="9"/>
        <end position="102"/>
    </location>
</feature>
<dbReference type="PANTHER" id="PTHR11645">
    <property type="entry name" value="PYRROLINE-5-CARBOXYLATE REDUCTASE"/>
    <property type="match status" value="1"/>
</dbReference>
<dbReference type="Gene3D" id="1.10.3730.10">
    <property type="entry name" value="ProC C-terminal domain-like"/>
    <property type="match status" value="1"/>
</dbReference>
<dbReference type="InterPro" id="IPR029036">
    <property type="entry name" value="P5CR_dimer"/>
</dbReference>
<dbReference type="GO" id="GO:0055129">
    <property type="term" value="P:L-proline biosynthetic process"/>
    <property type="evidence" value="ECO:0007669"/>
    <property type="project" value="TreeGrafter"/>
</dbReference>
<dbReference type="InterPro" id="IPR008927">
    <property type="entry name" value="6-PGluconate_DH-like_C_sf"/>
</dbReference>
<dbReference type="GO" id="GO:0004735">
    <property type="term" value="F:pyrroline-5-carboxylate reductase activity"/>
    <property type="evidence" value="ECO:0007669"/>
    <property type="project" value="InterPro"/>
</dbReference>
<reference evidence="6" key="1">
    <citation type="submission" date="2020-05" db="EMBL/GenBank/DDBJ databases">
        <authorList>
            <person name="Chiriac C."/>
            <person name="Salcher M."/>
            <person name="Ghai R."/>
            <person name="Kavagutti S V."/>
        </authorList>
    </citation>
    <scope>NUCLEOTIDE SEQUENCE</scope>
</reference>
<proteinExistence type="inferred from homology"/>
<evidence type="ECO:0000256" key="3">
    <source>
        <dbReference type="ARBA" id="ARBA00023002"/>
    </source>
</evidence>